<dbReference type="InterPro" id="IPR016053">
    <property type="entry name" value="Haem_Oase-like"/>
</dbReference>
<reference evidence="6" key="1">
    <citation type="journal article" date="2014" name="Int. J. Syst. Evol. Microbiol.">
        <title>Complete genome sequence of Corynebacterium casei LMG S-19264T (=DSM 44701T), isolated from a smear-ripened cheese.</title>
        <authorList>
            <consortium name="US DOE Joint Genome Institute (JGI-PGF)"/>
            <person name="Walter F."/>
            <person name="Albersmeier A."/>
            <person name="Kalinowski J."/>
            <person name="Ruckert C."/>
        </authorList>
    </citation>
    <scope>NUCLEOTIDE SEQUENCE</scope>
    <source>
        <strain evidence="6">CGMCC 1.12785</strain>
    </source>
</reference>
<feature type="binding site" evidence="4">
    <location>
        <position position="10"/>
    </location>
    <ligand>
        <name>heme b</name>
        <dbReference type="ChEBI" id="CHEBI:60344"/>
    </ligand>
</feature>
<dbReference type="Pfam" id="PF01126">
    <property type="entry name" value="Heme_oxygenase"/>
    <property type="match status" value="1"/>
</dbReference>
<dbReference type="GO" id="GO:0004392">
    <property type="term" value="F:heme oxygenase (decyclizing) activity"/>
    <property type="evidence" value="ECO:0007669"/>
    <property type="project" value="InterPro"/>
</dbReference>
<dbReference type="AlphaFoldDB" id="A0A8J2U131"/>
<dbReference type="PANTHER" id="PTHR10720">
    <property type="entry name" value="HEME OXYGENASE"/>
    <property type="match status" value="1"/>
</dbReference>
<evidence type="ECO:0000313" key="6">
    <source>
        <dbReference type="EMBL" id="GGA26805.1"/>
    </source>
</evidence>
<feature type="binding site" description="axial binding residue" evidence="5">
    <location>
        <position position="17"/>
    </location>
    <ligand>
        <name>heme b</name>
        <dbReference type="ChEBI" id="CHEBI:60344"/>
    </ligand>
    <ligandPart>
        <name>Fe</name>
        <dbReference type="ChEBI" id="CHEBI:18248"/>
    </ligandPart>
</feature>
<keyword evidence="1 4" id="KW-0349">Heme</keyword>
<dbReference type="PIRSF" id="PIRSF000343">
    <property type="entry name" value="Haem_Oase"/>
    <property type="match status" value="1"/>
</dbReference>
<dbReference type="Proteomes" id="UP000616114">
    <property type="component" value="Unassembled WGS sequence"/>
</dbReference>
<accession>A0A8J2U131</accession>
<organism evidence="6 7">
    <name type="scientific">Sediminivirga luteola</name>
    <dbReference type="NCBI Taxonomy" id="1774748"/>
    <lineage>
        <taxon>Bacteria</taxon>
        <taxon>Bacillati</taxon>
        <taxon>Actinomycetota</taxon>
        <taxon>Actinomycetes</taxon>
        <taxon>Micrococcales</taxon>
        <taxon>Brevibacteriaceae</taxon>
        <taxon>Sediminivirga</taxon>
    </lineage>
</organism>
<dbReference type="PRINTS" id="PR00088">
    <property type="entry name" value="HAEMOXYGNASE"/>
</dbReference>
<evidence type="ECO:0000256" key="2">
    <source>
        <dbReference type="ARBA" id="ARBA00022723"/>
    </source>
</evidence>
<protein>
    <submittedName>
        <fullName evidence="6">Heme oxygenase</fullName>
    </submittedName>
</protein>
<dbReference type="GO" id="GO:0020037">
    <property type="term" value="F:heme binding"/>
    <property type="evidence" value="ECO:0007669"/>
    <property type="project" value="TreeGrafter"/>
</dbReference>
<name>A0A8J2U131_9MICO</name>
<dbReference type="GO" id="GO:0006788">
    <property type="term" value="P:heme oxidation"/>
    <property type="evidence" value="ECO:0007669"/>
    <property type="project" value="InterPro"/>
</dbReference>
<dbReference type="Gene3D" id="1.20.910.10">
    <property type="entry name" value="Heme oxygenase-like"/>
    <property type="match status" value="1"/>
</dbReference>
<dbReference type="RefSeq" id="WP_188551911.1">
    <property type="nucleotide sequence ID" value="NZ_BMFY01000019.1"/>
</dbReference>
<dbReference type="GO" id="GO:0042167">
    <property type="term" value="P:heme catabolic process"/>
    <property type="evidence" value="ECO:0007669"/>
    <property type="project" value="TreeGrafter"/>
</dbReference>
<dbReference type="InterPro" id="IPR002051">
    <property type="entry name" value="Haem_Oase"/>
</dbReference>
<reference evidence="6" key="2">
    <citation type="submission" date="2020-09" db="EMBL/GenBank/DDBJ databases">
        <authorList>
            <person name="Sun Q."/>
            <person name="Zhou Y."/>
        </authorList>
    </citation>
    <scope>NUCLEOTIDE SEQUENCE</scope>
    <source>
        <strain evidence="6">CGMCC 1.12785</strain>
    </source>
</reference>
<sequence>MPESLAVLLRESTQEAHEAAENASFMSSLMGGHLSAEAYADLLDQYWFFYRALEQKADAFEGDPQIGEIVDRRLDRLPAIETDVLALRGRPAHETEPLPATVEYVARIEGIGADEPERFLAHHYLRYLGDLSGGQVVGRLVGRHYGIADDALTMYRFAGIEKPKPYKDRYRDLLAGLDFSPAQRERLIEEARAGFQLNKRIFDQLGERYLPAAAAV</sequence>
<evidence type="ECO:0000313" key="7">
    <source>
        <dbReference type="Proteomes" id="UP000616114"/>
    </source>
</evidence>
<feature type="binding site" evidence="4">
    <location>
        <position position="171"/>
    </location>
    <ligand>
        <name>heme b</name>
        <dbReference type="ChEBI" id="CHEBI:60344"/>
    </ligand>
</feature>
<dbReference type="GO" id="GO:0046872">
    <property type="term" value="F:metal ion binding"/>
    <property type="evidence" value="ECO:0007669"/>
    <property type="project" value="UniProtKB-KW"/>
</dbReference>
<dbReference type="GO" id="GO:0006979">
    <property type="term" value="P:response to oxidative stress"/>
    <property type="evidence" value="ECO:0007669"/>
    <property type="project" value="TreeGrafter"/>
</dbReference>
<evidence type="ECO:0000256" key="4">
    <source>
        <dbReference type="PIRSR" id="PIRSR000343-1"/>
    </source>
</evidence>
<dbReference type="InterPro" id="IPR016084">
    <property type="entry name" value="Haem_Oase-like_multi-hlx"/>
</dbReference>
<feature type="binding site" evidence="4">
    <location>
        <position position="124"/>
    </location>
    <ligand>
        <name>heme b</name>
        <dbReference type="ChEBI" id="CHEBI:60344"/>
    </ligand>
</feature>
<comment type="caution">
    <text evidence="6">The sequence shown here is derived from an EMBL/GenBank/DDBJ whole genome shotgun (WGS) entry which is preliminary data.</text>
</comment>
<gene>
    <name evidence="6" type="ORF">GCM10011333_32040</name>
</gene>
<evidence type="ECO:0000256" key="1">
    <source>
        <dbReference type="ARBA" id="ARBA00022617"/>
    </source>
</evidence>
<dbReference type="EMBL" id="BMFY01000019">
    <property type="protein sequence ID" value="GGA26805.1"/>
    <property type="molecule type" value="Genomic_DNA"/>
</dbReference>
<evidence type="ECO:0000256" key="3">
    <source>
        <dbReference type="ARBA" id="ARBA00023004"/>
    </source>
</evidence>
<keyword evidence="3 5" id="KW-0408">Iron</keyword>
<evidence type="ECO:0000256" key="5">
    <source>
        <dbReference type="PIRSR" id="PIRSR000343-2"/>
    </source>
</evidence>
<keyword evidence="7" id="KW-1185">Reference proteome</keyword>
<keyword evidence="2 5" id="KW-0479">Metal-binding</keyword>
<proteinExistence type="predicted"/>
<dbReference type="SUPFAM" id="SSF48613">
    <property type="entry name" value="Heme oxygenase-like"/>
    <property type="match status" value="1"/>
</dbReference>
<dbReference type="PANTHER" id="PTHR10720:SF0">
    <property type="entry name" value="HEME OXYGENASE"/>
    <property type="match status" value="1"/>
</dbReference>
<dbReference type="CDD" id="cd19165">
    <property type="entry name" value="HemeO"/>
    <property type="match status" value="1"/>
</dbReference>